<organism evidence="2 3">
    <name type="scientific">Virgibacillus subterraneus</name>
    <dbReference type="NCBI Taxonomy" id="621109"/>
    <lineage>
        <taxon>Bacteria</taxon>
        <taxon>Bacillati</taxon>
        <taxon>Bacillota</taxon>
        <taxon>Bacilli</taxon>
        <taxon>Bacillales</taxon>
        <taxon>Bacillaceae</taxon>
        <taxon>Virgibacillus</taxon>
    </lineage>
</organism>
<dbReference type="InterPro" id="IPR035923">
    <property type="entry name" value="TT1751-like_sf"/>
</dbReference>
<dbReference type="RefSeq" id="WP_092504895.1">
    <property type="nucleotide sequence ID" value="NZ_FOEH01000004.1"/>
</dbReference>
<dbReference type="SUPFAM" id="SSF103247">
    <property type="entry name" value="TT1751-like"/>
    <property type="match status" value="1"/>
</dbReference>
<evidence type="ECO:0000313" key="2">
    <source>
        <dbReference type="EMBL" id="SEQ54424.1"/>
    </source>
</evidence>
<dbReference type="PANTHER" id="PTHR38342">
    <property type="entry name" value="SLR5037 PROTEIN"/>
    <property type="match status" value="1"/>
</dbReference>
<dbReference type="PANTHER" id="PTHR38342:SF1">
    <property type="entry name" value="SLR5037 PROTEIN"/>
    <property type="match status" value="1"/>
</dbReference>
<dbReference type="InterPro" id="IPR005180">
    <property type="entry name" value="DUF302"/>
</dbReference>
<gene>
    <name evidence="2" type="ORF">SAMN05216232_2634</name>
</gene>
<reference evidence="2 3" key="1">
    <citation type="submission" date="2016-10" db="EMBL/GenBank/DDBJ databases">
        <authorList>
            <person name="Varghese N."/>
            <person name="Submissions S."/>
        </authorList>
    </citation>
    <scope>NUCLEOTIDE SEQUENCE [LARGE SCALE GENOMIC DNA]</scope>
    <source>
        <strain evidence="2 3">CGMCC 1.7734</strain>
    </source>
</reference>
<dbReference type="EMBL" id="FOEH01000004">
    <property type="protein sequence ID" value="SEQ54424.1"/>
    <property type="molecule type" value="Genomic_DNA"/>
</dbReference>
<dbReference type="Proteomes" id="UP000198733">
    <property type="component" value="Unassembled WGS sequence"/>
</dbReference>
<dbReference type="Pfam" id="PF03625">
    <property type="entry name" value="DUF302"/>
    <property type="match status" value="1"/>
</dbReference>
<dbReference type="Gene3D" id="3.30.310.70">
    <property type="entry name" value="TT1751-like domain"/>
    <property type="match status" value="1"/>
</dbReference>
<accession>A0A1H9GWM2</accession>
<dbReference type="CDD" id="cd14797">
    <property type="entry name" value="DUF302"/>
    <property type="match status" value="1"/>
</dbReference>
<dbReference type="PIRSF" id="PIRSF021774">
    <property type="entry name" value="UCP021774"/>
    <property type="match status" value="1"/>
</dbReference>
<dbReference type="InterPro" id="IPR016796">
    <property type="entry name" value="UCP021774"/>
</dbReference>
<name>A0A1H9GWM2_9BACI</name>
<proteinExistence type="predicted"/>
<feature type="domain" description="DUF302" evidence="1">
    <location>
        <begin position="34"/>
        <end position="96"/>
    </location>
</feature>
<protein>
    <submittedName>
        <fullName evidence="2">Uncharacterized conserved protein, DUF302 family</fullName>
    </submittedName>
</protein>
<comment type="caution">
    <text evidence="2">The sequence shown here is derived from an EMBL/GenBank/DDBJ whole genome shotgun (WGS) entry which is preliminary data.</text>
</comment>
<sequence>MFNYTVETSKSIDDAVESLELKLKEDSFGVLWDFDVKKTLESKGLDYEPNYRILEVCNPKAAKELLEKNHMVGYFLPCKITIYESEGKTFIGMPRPSELIKLTKDNSLYDFAYDIENTLIKVMDAAK</sequence>
<evidence type="ECO:0000313" key="3">
    <source>
        <dbReference type="Proteomes" id="UP000198733"/>
    </source>
</evidence>
<evidence type="ECO:0000259" key="1">
    <source>
        <dbReference type="Pfam" id="PF03625"/>
    </source>
</evidence>
<keyword evidence="3" id="KW-1185">Reference proteome</keyword>